<proteinExistence type="predicted"/>
<name>A0A8K0K1X8_LADFU</name>
<comment type="caution">
    <text evidence="2">The sequence shown here is derived from an EMBL/GenBank/DDBJ whole genome shotgun (WGS) entry which is preliminary data.</text>
</comment>
<keyword evidence="3" id="KW-1185">Reference proteome</keyword>
<sequence length="122" mass="13620">MKSWKTSSSQPFSAWVSVLEPGGPLALPLLDKPPPTTFVPSSRTLTIRSNIFIWNRLNNFGFKFLHLKTFNQEQLVNAFCCIQQHGIANTNPTCSTLAALKTCIINNMALPFQTMSNCDKDD</sequence>
<evidence type="ECO:0000313" key="2">
    <source>
        <dbReference type="EMBL" id="KAG8226478.1"/>
    </source>
</evidence>
<accession>A0A8K0K1X8</accession>
<gene>
    <name evidence="2" type="ORF">J437_LFUL008776</name>
</gene>
<feature type="domain" description="Transposable element P transposase-like RNase H C-terminal" evidence="1">
    <location>
        <begin position="70"/>
        <end position="97"/>
    </location>
</feature>
<reference evidence="2" key="2">
    <citation type="submission" date="2017-10" db="EMBL/GenBank/DDBJ databases">
        <title>Ladona fulva Genome sequencing and assembly.</title>
        <authorList>
            <person name="Murali S."/>
            <person name="Richards S."/>
            <person name="Bandaranaike D."/>
            <person name="Bellair M."/>
            <person name="Blankenburg K."/>
            <person name="Chao H."/>
            <person name="Dinh H."/>
            <person name="Doddapaneni H."/>
            <person name="Dugan-Rocha S."/>
            <person name="Elkadiri S."/>
            <person name="Gnanaolivu R."/>
            <person name="Hernandez B."/>
            <person name="Skinner E."/>
            <person name="Javaid M."/>
            <person name="Lee S."/>
            <person name="Li M."/>
            <person name="Ming W."/>
            <person name="Munidasa M."/>
            <person name="Muniz J."/>
            <person name="Nguyen L."/>
            <person name="Hughes D."/>
            <person name="Osuji N."/>
            <person name="Pu L.-L."/>
            <person name="Puazo M."/>
            <person name="Qu C."/>
            <person name="Quiroz J."/>
            <person name="Raj R."/>
            <person name="Weissenberger G."/>
            <person name="Xin Y."/>
            <person name="Zou X."/>
            <person name="Han Y."/>
            <person name="Worley K."/>
            <person name="Muzny D."/>
            <person name="Gibbs R."/>
        </authorList>
    </citation>
    <scope>NUCLEOTIDE SEQUENCE</scope>
    <source>
        <strain evidence="2">Sampled in the wild</strain>
    </source>
</reference>
<evidence type="ECO:0000259" key="1">
    <source>
        <dbReference type="Pfam" id="PF21789"/>
    </source>
</evidence>
<dbReference type="Proteomes" id="UP000792457">
    <property type="component" value="Unassembled WGS sequence"/>
</dbReference>
<organism evidence="2 3">
    <name type="scientific">Ladona fulva</name>
    <name type="common">Scarce chaser dragonfly</name>
    <name type="synonym">Libellula fulva</name>
    <dbReference type="NCBI Taxonomy" id="123851"/>
    <lineage>
        <taxon>Eukaryota</taxon>
        <taxon>Metazoa</taxon>
        <taxon>Ecdysozoa</taxon>
        <taxon>Arthropoda</taxon>
        <taxon>Hexapoda</taxon>
        <taxon>Insecta</taxon>
        <taxon>Pterygota</taxon>
        <taxon>Palaeoptera</taxon>
        <taxon>Odonata</taxon>
        <taxon>Epiprocta</taxon>
        <taxon>Anisoptera</taxon>
        <taxon>Libelluloidea</taxon>
        <taxon>Libellulidae</taxon>
        <taxon>Ladona</taxon>
    </lineage>
</organism>
<reference evidence="2" key="1">
    <citation type="submission" date="2013-04" db="EMBL/GenBank/DDBJ databases">
        <authorList>
            <person name="Qu J."/>
            <person name="Murali S.C."/>
            <person name="Bandaranaike D."/>
            <person name="Bellair M."/>
            <person name="Blankenburg K."/>
            <person name="Chao H."/>
            <person name="Dinh H."/>
            <person name="Doddapaneni H."/>
            <person name="Downs B."/>
            <person name="Dugan-Rocha S."/>
            <person name="Elkadiri S."/>
            <person name="Gnanaolivu R.D."/>
            <person name="Hernandez B."/>
            <person name="Javaid M."/>
            <person name="Jayaseelan J.C."/>
            <person name="Lee S."/>
            <person name="Li M."/>
            <person name="Ming W."/>
            <person name="Munidasa M."/>
            <person name="Muniz J."/>
            <person name="Nguyen L."/>
            <person name="Ongeri F."/>
            <person name="Osuji N."/>
            <person name="Pu L.-L."/>
            <person name="Puazo M."/>
            <person name="Qu C."/>
            <person name="Quiroz J."/>
            <person name="Raj R."/>
            <person name="Weissenberger G."/>
            <person name="Xin Y."/>
            <person name="Zou X."/>
            <person name="Han Y."/>
            <person name="Richards S."/>
            <person name="Worley K."/>
            <person name="Muzny D."/>
            <person name="Gibbs R."/>
        </authorList>
    </citation>
    <scope>NUCLEOTIDE SEQUENCE</scope>
    <source>
        <strain evidence="2">Sampled in the wild</strain>
    </source>
</reference>
<dbReference type="OrthoDB" id="7440550at2759"/>
<dbReference type="EMBL" id="KZ308283">
    <property type="protein sequence ID" value="KAG8226478.1"/>
    <property type="molecule type" value="Genomic_DNA"/>
</dbReference>
<dbReference type="AlphaFoldDB" id="A0A8K0K1X8"/>
<evidence type="ECO:0000313" key="3">
    <source>
        <dbReference type="Proteomes" id="UP000792457"/>
    </source>
</evidence>
<dbReference type="Pfam" id="PF21789">
    <property type="entry name" value="TNP-like_RNaseH_C"/>
    <property type="match status" value="1"/>
</dbReference>
<dbReference type="InterPro" id="IPR048367">
    <property type="entry name" value="TNP-like_RNaseH_C"/>
</dbReference>
<protein>
    <recommendedName>
        <fullName evidence="1">Transposable element P transposase-like RNase H C-terminal domain-containing protein</fullName>
    </recommendedName>
</protein>